<dbReference type="GO" id="GO:1903479">
    <property type="term" value="P:mitotic actomyosin contractile ring assembly actin filament organization"/>
    <property type="evidence" value="ECO:0007669"/>
    <property type="project" value="TreeGrafter"/>
</dbReference>
<dbReference type="InterPro" id="IPR001936">
    <property type="entry name" value="RasGAP_dom"/>
</dbReference>
<accession>A3LY27</accession>
<dbReference type="FunCoup" id="A3LY27">
    <property type="interactions" value="375"/>
</dbReference>
<proteinExistence type="predicted"/>
<feature type="compositionally biased region" description="Low complexity" evidence="2">
    <location>
        <begin position="82"/>
        <end position="99"/>
    </location>
</feature>
<dbReference type="InterPro" id="IPR036872">
    <property type="entry name" value="CH_dom_sf"/>
</dbReference>
<dbReference type="GO" id="GO:0005516">
    <property type="term" value="F:calmodulin binding"/>
    <property type="evidence" value="ECO:0007669"/>
    <property type="project" value="TreeGrafter"/>
</dbReference>
<feature type="coiled-coil region" evidence="1">
    <location>
        <begin position="779"/>
        <end position="813"/>
    </location>
</feature>
<dbReference type="KEGG" id="pic:PICST_68153"/>
<dbReference type="SMART" id="SM00033">
    <property type="entry name" value="CH"/>
    <property type="match status" value="1"/>
</dbReference>
<dbReference type="InParanoid" id="A3LY27"/>
<dbReference type="OMA" id="KGVLVHW"/>
<dbReference type="GO" id="GO:0051015">
    <property type="term" value="F:actin filament binding"/>
    <property type="evidence" value="ECO:0007669"/>
    <property type="project" value="TreeGrafter"/>
</dbReference>
<dbReference type="OrthoDB" id="775356at2759"/>
<dbReference type="Pfam" id="PF03836">
    <property type="entry name" value="RasGAP_C"/>
    <property type="match status" value="1"/>
</dbReference>
<dbReference type="PROSITE" id="PS50018">
    <property type="entry name" value="RAS_GTPASE_ACTIV_2"/>
    <property type="match status" value="1"/>
</dbReference>
<keyword evidence="6" id="KW-1185">Reference proteome</keyword>
<evidence type="ECO:0000259" key="3">
    <source>
        <dbReference type="PROSITE" id="PS50018"/>
    </source>
</evidence>
<dbReference type="InterPro" id="IPR000593">
    <property type="entry name" value="RasGAP_C"/>
</dbReference>
<gene>
    <name evidence="5" type="ORF">PICST_68153</name>
</gene>
<dbReference type="Gene3D" id="1.10.418.10">
    <property type="entry name" value="Calponin-like domain"/>
    <property type="match status" value="1"/>
</dbReference>
<evidence type="ECO:0000313" key="6">
    <source>
        <dbReference type="Proteomes" id="UP000002258"/>
    </source>
</evidence>
<dbReference type="Pfam" id="PF00616">
    <property type="entry name" value="RasGAP"/>
    <property type="match status" value="1"/>
</dbReference>
<dbReference type="PANTHER" id="PTHR14149:SF14">
    <property type="entry name" value="CALPONIN-HOMOLOGY (CH) DOMAIN-CONTAINING PROTEIN"/>
    <property type="match status" value="1"/>
</dbReference>
<feature type="region of interest" description="Disordered" evidence="2">
    <location>
        <begin position="77"/>
        <end position="120"/>
    </location>
</feature>
<dbReference type="GO" id="GO:0110085">
    <property type="term" value="C:mitotic actomyosin contractile ring"/>
    <property type="evidence" value="ECO:0007669"/>
    <property type="project" value="TreeGrafter"/>
</dbReference>
<dbReference type="RefSeq" id="XP_001385593.2">
    <property type="nucleotide sequence ID" value="XM_001385556.1"/>
</dbReference>
<evidence type="ECO:0000256" key="1">
    <source>
        <dbReference type="SAM" id="Coils"/>
    </source>
</evidence>
<dbReference type="STRING" id="322104.A3LY27"/>
<evidence type="ECO:0000256" key="2">
    <source>
        <dbReference type="SAM" id="MobiDB-lite"/>
    </source>
</evidence>
<evidence type="ECO:0000313" key="5">
    <source>
        <dbReference type="EMBL" id="ABN67564.2"/>
    </source>
</evidence>
<dbReference type="InterPro" id="IPR008936">
    <property type="entry name" value="Rho_GTPase_activation_prot"/>
</dbReference>
<dbReference type="HOGENOM" id="CLU_000972_1_0_1"/>
<dbReference type="Pfam" id="PF00307">
    <property type="entry name" value="CH"/>
    <property type="match status" value="1"/>
</dbReference>
<organism evidence="5 6">
    <name type="scientific">Scheffersomyces stipitis (strain ATCC 58785 / CBS 6054 / NBRC 10063 / NRRL Y-11545)</name>
    <name type="common">Yeast</name>
    <name type="synonym">Pichia stipitis</name>
    <dbReference type="NCBI Taxonomy" id="322104"/>
    <lineage>
        <taxon>Eukaryota</taxon>
        <taxon>Fungi</taxon>
        <taxon>Dikarya</taxon>
        <taxon>Ascomycota</taxon>
        <taxon>Saccharomycotina</taxon>
        <taxon>Pichiomycetes</taxon>
        <taxon>Debaryomycetaceae</taxon>
        <taxon>Scheffersomyces</taxon>
    </lineage>
</organism>
<dbReference type="Gene3D" id="1.10.506.10">
    <property type="entry name" value="GTPase Activation - p120gap, domain 1"/>
    <property type="match status" value="1"/>
</dbReference>
<keyword evidence="1" id="KW-0175">Coiled coil</keyword>
<dbReference type="GO" id="GO:0005096">
    <property type="term" value="F:GTPase activator activity"/>
    <property type="evidence" value="ECO:0007669"/>
    <property type="project" value="TreeGrafter"/>
</dbReference>
<dbReference type="GeneID" id="4839797"/>
<feature type="domain" description="Calponin-homology (CH)" evidence="4">
    <location>
        <begin position="149"/>
        <end position="256"/>
    </location>
</feature>
<feature type="domain" description="Ras-GAP" evidence="3">
    <location>
        <begin position="913"/>
        <end position="1130"/>
    </location>
</feature>
<dbReference type="PROSITE" id="PS50096">
    <property type="entry name" value="IQ"/>
    <property type="match status" value="2"/>
</dbReference>
<dbReference type="PANTHER" id="PTHR14149">
    <property type="entry name" value="RAS GTPASE-ACTIVATING PROTEIN WITH IQ MOTIF"/>
    <property type="match status" value="1"/>
</dbReference>
<protein>
    <submittedName>
        <fullName evidence="5">Ras GTPase-activating-like protein</fullName>
    </submittedName>
</protein>
<reference evidence="5 6" key="1">
    <citation type="journal article" date="2007" name="Nat. Biotechnol.">
        <title>Genome sequence of the lignocellulose-bioconverting and xylose-fermenting yeast Pichia stipitis.</title>
        <authorList>
            <person name="Jeffries T.W."/>
            <person name="Grigoriev I.V."/>
            <person name="Grimwood J."/>
            <person name="Laplaza J.M."/>
            <person name="Aerts A."/>
            <person name="Salamov A."/>
            <person name="Schmutz J."/>
            <person name="Lindquist E."/>
            <person name="Dehal P."/>
            <person name="Shapiro H."/>
            <person name="Jin Y.S."/>
            <person name="Passoth V."/>
            <person name="Richardson P.M."/>
        </authorList>
    </citation>
    <scope>NUCLEOTIDE SEQUENCE [LARGE SCALE GENOMIC DNA]</scope>
    <source>
        <strain evidence="6">ATCC 58785 / CBS 6054 / NBRC 10063 / NRRL Y-11545</strain>
    </source>
</reference>
<dbReference type="EMBL" id="CP000500">
    <property type="protein sequence ID" value="ABN67564.2"/>
    <property type="molecule type" value="Genomic_DNA"/>
</dbReference>
<feature type="region of interest" description="Disordered" evidence="2">
    <location>
        <begin position="332"/>
        <end position="354"/>
    </location>
</feature>
<evidence type="ECO:0000259" key="4">
    <source>
        <dbReference type="PROSITE" id="PS50021"/>
    </source>
</evidence>
<name>A3LY27_PICST</name>
<dbReference type="CDD" id="cd12206">
    <property type="entry name" value="RasGAP_IQGAP_related"/>
    <property type="match status" value="1"/>
</dbReference>
<dbReference type="SUPFAM" id="SSF48350">
    <property type="entry name" value="GTPase activation domain, GAP"/>
    <property type="match status" value="1"/>
</dbReference>
<dbReference type="PROSITE" id="PS50021">
    <property type="entry name" value="CH"/>
    <property type="match status" value="1"/>
</dbReference>
<dbReference type="CDD" id="cd21206">
    <property type="entry name" value="CH_IQGAP"/>
    <property type="match status" value="1"/>
</dbReference>
<dbReference type="InterPro" id="IPR001715">
    <property type="entry name" value="CH_dom"/>
</dbReference>
<dbReference type="SUPFAM" id="SSF143885">
    <property type="entry name" value="RGC domain-like"/>
    <property type="match status" value="1"/>
</dbReference>
<dbReference type="eggNOG" id="KOG2128">
    <property type="taxonomic scope" value="Eukaryota"/>
</dbReference>
<dbReference type="SUPFAM" id="SSF47576">
    <property type="entry name" value="Calponin-homology domain, CH-domain"/>
    <property type="match status" value="1"/>
</dbReference>
<sequence length="1564" mass="180524">MMLQSPTRSNVAARYLESIGDSASSTPNRLPLQPTLKYNQTSKESTDLDVLAKQLNVPTSPTKTAFLRTKFESPSATVSSFKTPRTKTSSNNSSRNSTPLKNSTNLNLEAKPNLSKNGDHSNLKHPTSFWKLRPDLKPDLFYSPGYEYLCRIQAIKNWLELVLQEEISQSPVELISYIRNGIFLAKLANVILPTKRRVFTEDSKLQFKHTENINRFFHLLDFMNVPDLFTFELTDLYDAKNVPKVWFCLHALSYLMNMSNSGYPKIENLVDKLDFSEDDIRSANRALVGAGLPNFASADNGNDSTSSDNTYMNRVAADSPIKVTTFSASKGSQSSFTKKQDSHPNPFEDTTKSSASLNSFHKELTKKSVPSTTKTPSTFKTPIASQSRISNFYTPELDSHIENIVKLQSLARGANFRYSMFVDKIMIKSYSDEFTYFFSIARGKLSRDKTIHRHRGELIPFKEEIVQLQSIVRRKLYSQGKPKMDGNTERIVKFQSKIRGLLERRRISTLKLQMIAQKDNVSELQAIMKMKKIHYRVSTVCQSRYQIEPSVLELQSICRRRLQERRAARHLIDEDSIVEFQSAIRSLRIRNHIRSIRSTITKQIEPLEELQSIARGGLARSRLCNSVLITLLYEDEVLNNLYAVFRGNKVRKEMAAKKSALQSVRKSSIIPLQSAFRGLYCRFEKDIKLDDVYCEVDSIIQLQAILRGARVRNDSRYMKEYYQKNINSVIKAQSLIKKTLVQNAYKTLLNKKNPPLSVIRRFAYLLSDSDLDYQDEMELSEAKDQIIDRSRSNEELENRIENLDIKLNLLDRNKITVEEFLKHKSKFKNNKVKDTKGGATTMKCLERLNKSSRERVELYQSMFYFLQTKPIYFVRLYKTMSVEKNGSKFNKDLQNFVMSLFPIKDSSVKHHCREEYYFVKLISELMKNDVENNSRSISDLTKTSTTFWIDYFLLFNNHTYQRQHLKHLVGKFVYSVIESDMLDFESDPSEIYEAIVEREHRVNGFSERPRGISPQHAIKEEDVSAKFVNNLMNLREVATEFLNTLELSADRVPLHVKVICKQAYELSQLQFPEKSDQQHLAVAGVVFIKHYIAPILQFPENFGFQNKDFYNPKARDNLKHLSRVMLQVFSMKPFSDSFLKPLNDYVTSSTEMTRRLIMNLISVKDLENEYELDDYNDIVSHERPKLTMNVSNMISLEKIISQHIDLIAPSSDDQLYRINTQLEEVVNSADDYVTLTELGSITLNLNPATKEDSIADSKNKSLFTQAKRCVLYIIRIQEGNGLLDLLISGIKPADEIKFREIVTAERKEMEQSSINARRKPYYKTSLGDLSKITYHDLKKMALEIILKLEVSAQLTRKNSFQELLNQIAIDIKTKDSQRVSRKTQLEIANKTLSKLKEKEIFLKKQLADYNKHVDTILSQLQSKPKDRMLFNIIPVFSKQYFYHRELKKNNRLPQFGSYKYSARKLVEQGIIIDFGGLLNRAHSSSSKLDFMFSCHKAGKFTIEAANGSVTIPGACYNITLDELLNYQYENKESFDAFDGMVMFNTNNLAAFIFRKFYDINRDSA</sequence>
<feature type="region of interest" description="Disordered" evidence="2">
    <location>
        <begin position="21"/>
        <end position="41"/>
    </location>
</feature>
<dbReference type="Proteomes" id="UP000002258">
    <property type="component" value="Chromosome 6"/>
</dbReference>